<dbReference type="NCBIfam" id="NF006938">
    <property type="entry name" value="PRK09420.1"/>
    <property type="match status" value="1"/>
</dbReference>
<feature type="signal peptide" evidence="16">
    <location>
        <begin position="1"/>
        <end position="21"/>
    </location>
</feature>
<dbReference type="AlphaFoldDB" id="A0A242NIX7"/>
<comment type="similarity">
    <text evidence="5 16">Belongs to the 5'-nucleotidase family.</text>
</comment>
<evidence type="ECO:0000256" key="11">
    <source>
        <dbReference type="ARBA" id="ARBA00022741"/>
    </source>
</evidence>
<dbReference type="Gene3D" id="3.60.21.10">
    <property type="match status" value="1"/>
</dbReference>
<evidence type="ECO:0000256" key="9">
    <source>
        <dbReference type="ARBA" id="ARBA00022723"/>
    </source>
</evidence>
<comment type="caution">
    <text evidence="19">The sequence shown here is derived from an EMBL/GenBank/DDBJ whole genome shotgun (WGS) entry which is preliminary data.</text>
</comment>
<comment type="subcellular location">
    <subcellularLocation>
        <location evidence="4">Periplasm</location>
    </subcellularLocation>
</comment>
<dbReference type="GO" id="GO:0000166">
    <property type="term" value="F:nucleotide binding"/>
    <property type="evidence" value="ECO:0007669"/>
    <property type="project" value="UniProtKB-KW"/>
</dbReference>
<feature type="domain" description="Calcineurin-like phosphoesterase" evidence="17">
    <location>
        <begin position="26"/>
        <end position="261"/>
    </location>
</feature>
<dbReference type="InterPro" id="IPR006146">
    <property type="entry name" value="5'-Nucleotdase_CS"/>
</dbReference>
<comment type="catalytic activity">
    <reaction evidence="1">
        <text>a ribonucleoside 3'-phosphate + H2O = a ribonucleoside + phosphate</text>
        <dbReference type="Rhea" id="RHEA:10144"/>
        <dbReference type="ChEBI" id="CHEBI:13197"/>
        <dbReference type="ChEBI" id="CHEBI:15377"/>
        <dbReference type="ChEBI" id="CHEBI:18254"/>
        <dbReference type="ChEBI" id="CHEBI:43474"/>
        <dbReference type="EC" id="3.1.3.6"/>
    </reaction>
</comment>
<evidence type="ECO:0000256" key="10">
    <source>
        <dbReference type="ARBA" id="ARBA00022729"/>
    </source>
</evidence>
<evidence type="ECO:0000259" key="18">
    <source>
        <dbReference type="Pfam" id="PF02872"/>
    </source>
</evidence>
<dbReference type="GO" id="GO:0008663">
    <property type="term" value="F:2',3'-cyclic-nucleotide 2'-phosphodiesterase activity"/>
    <property type="evidence" value="ECO:0007669"/>
    <property type="project" value="UniProtKB-EC"/>
</dbReference>
<keyword evidence="10 16" id="KW-0732">Signal</keyword>
<dbReference type="Proteomes" id="UP000194977">
    <property type="component" value="Unassembled WGS sequence"/>
</dbReference>
<dbReference type="GO" id="GO:0030288">
    <property type="term" value="C:outer membrane-bounded periplasmic space"/>
    <property type="evidence" value="ECO:0007669"/>
    <property type="project" value="TreeGrafter"/>
</dbReference>
<keyword evidence="14" id="KW-0511">Multifunctional enzyme</keyword>
<dbReference type="GO" id="GO:0009166">
    <property type="term" value="P:nucleotide catabolic process"/>
    <property type="evidence" value="ECO:0007669"/>
    <property type="project" value="InterPro"/>
</dbReference>
<reference evidence="21 22" key="1">
    <citation type="submission" date="2017-03" db="EMBL/GenBank/DDBJ databases">
        <title>Comparative genomics of honeybee gut symbionts reveal geographically distinct and subgroup specific antibiotic resistance.</title>
        <authorList>
            <person name="Ludvigsen J."/>
            <person name="Porcellato D."/>
            <person name="Labee-Lund T.M."/>
            <person name="Amdam G.V."/>
            <person name="Rudi K."/>
        </authorList>
    </citation>
    <scope>NUCLEOTIDE SEQUENCE [LARGE SCALE GENOMIC DNA]</scope>
    <source>
        <strain evidence="19 22">A-7-12</strain>
        <strain evidence="20 21">A-9-12</strain>
    </source>
</reference>
<protein>
    <recommendedName>
        <fullName evidence="8">2',3'-cyclic-nucleotide 2'-phosphodiesterase/3'-nucleotidase</fullName>
        <ecNumber evidence="7">3.1.3.6</ecNumber>
        <ecNumber evidence="6">3.1.4.16</ecNumber>
    </recommendedName>
</protein>
<dbReference type="SUPFAM" id="SSF56300">
    <property type="entry name" value="Metallo-dependent phosphatases"/>
    <property type="match status" value="1"/>
</dbReference>
<dbReference type="PANTHER" id="PTHR11575">
    <property type="entry name" value="5'-NUCLEOTIDASE-RELATED"/>
    <property type="match status" value="1"/>
</dbReference>
<dbReference type="SUPFAM" id="SSF55816">
    <property type="entry name" value="5'-nucleotidase (syn. UDP-sugar hydrolase), C-terminal domain"/>
    <property type="match status" value="1"/>
</dbReference>
<evidence type="ECO:0000256" key="8">
    <source>
        <dbReference type="ARBA" id="ARBA00016420"/>
    </source>
</evidence>
<evidence type="ECO:0000313" key="20">
    <source>
        <dbReference type="EMBL" id="OTQ08835.1"/>
    </source>
</evidence>
<dbReference type="FunFam" id="3.60.21.10:FF:000037">
    <property type="entry name" value="Bifunctional 2',3'-cyclic-nucleotide 2'-phosphodiesterase/3'-nucleotidase"/>
    <property type="match status" value="1"/>
</dbReference>
<accession>A0A242NIX7</accession>
<dbReference type="InterPro" id="IPR041827">
    <property type="entry name" value="CpdB_N"/>
</dbReference>
<dbReference type="CDD" id="cd07410">
    <property type="entry name" value="MPP_CpdB_N"/>
    <property type="match status" value="1"/>
</dbReference>
<evidence type="ECO:0000256" key="13">
    <source>
        <dbReference type="ARBA" id="ARBA00022801"/>
    </source>
</evidence>
<evidence type="ECO:0000256" key="14">
    <source>
        <dbReference type="ARBA" id="ARBA00023268"/>
    </source>
</evidence>
<feature type="chain" id="PRO_5011815347" description="2',3'-cyclic-nucleotide 2'-phosphodiesterase/3'-nucleotidase" evidence="16">
    <location>
        <begin position="22"/>
        <end position="659"/>
    </location>
</feature>
<dbReference type="RefSeq" id="WP_086272024.1">
    <property type="nucleotide sequence ID" value="NZ_MZNE01000039.1"/>
</dbReference>
<comment type="function">
    <text evidence="15">This bifunctional enzyme catalyzes two consecutive reactions during ribonucleic acid degradation. Converts a 2',3'-cyclic nucleotide to a 3'-nucleotide and then the 3'-nucleotide to the corresponding nucleoside and phosphate.</text>
</comment>
<dbReference type="PANTHER" id="PTHR11575:SF6">
    <property type="entry name" value="2',3'-CYCLIC-NUCLEOTIDE 2'-PHOSPHODIESTERASE_3'-NUCLEOTIDASE"/>
    <property type="match status" value="1"/>
</dbReference>
<dbReference type="EC" id="3.1.3.6" evidence="7"/>
<dbReference type="Pfam" id="PF02872">
    <property type="entry name" value="5_nucleotid_C"/>
    <property type="match status" value="1"/>
</dbReference>
<dbReference type="Pfam" id="PF00149">
    <property type="entry name" value="Metallophos"/>
    <property type="match status" value="1"/>
</dbReference>
<dbReference type="PRINTS" id="PR01607">
    <property type="entry name" value="APYRASEFAMLY"/>
</dbReference>
<gene>
    <name evidence="20" type="ORF">B6C91_11035</name>
    <name evidence="19" type="ORF">B6D08_04825</name>
</gene>
<dbReference type="Proteomes" id="UP000194800">
    <property type="component" value="Unassembled WGS sequence"/>
</dbReference>
<name>A0A242NIX7_9GAMM</name>
<evidence type="ECO:0000313" key="21">
    <source>
        <dbReference type="Proteomes" id="UP000194800"/>
    </source>
</evidence>
<dbReference type="OrthoDB" id="9803927at2"/>
<keyword evidence="21" id="KW-1185">Reference proteome</keyword>
<dbReference type="FunFam" id="3.90.780.10:FF:000002">
    <property type="entry name" value="Bifunctional 2',3'-cyclic-nucleotide 2'-phosphodiesterase/3'-nucleotidase"/>
    <property type="match status" value="1"/>
</dbReference>
<evidence type="ECO:0000256" key="1">
    <source>
        <dbReference type="ARBA" id="ARBA00000527"/>
    </source>
</evidence>
<keyword evidence="12" id="KW-0574">Periplasm</keyword>
<sequence>MKKNKLTLSLLTLFISGSLQAATVDLRIIETTDLHGNMMNFDYFKDQPVDTFGLVKTANLIHQTRSEVKNSVLVDNGDLIQGSPMADYALNKGLKDGEIHPVYKAMNTLNYVVGNIGNHEFNFGLDYLQKSISGAKFPYVNANVYDAKTGKPYFQQYIIIDTPVVDREGNQQIIKIGYIGFVPPQIMQWDKLNLNGKVVVKDITETAKKLVPEMKKQGANLIIAIPHSGVSSEPYKALAENSVYYLSQVEGINAIMFGHSHGVFPSEDFKSLPNTDIKTGNINHVPAVMPGQWGSHLGVVDLVLEGDNSNWQVTSGKSEARPIYDIKNKKALVDADQQIVEILKQDHQGTREFVGKPIGKVSSDINSYLALVEDTSALQIISDAQIDYVKQFIQGDPDLDGLPILSAIAPFKVGGRKNDPSAYVDVKKGDLSFRNAADIYLYPNILSAVKITGKDVKQWLECAAGVYNQIDVNSTQPQYLINWDKFRTYNFDTIDGVSYQIDVTAPPRYDGNCQLINPTSERIKNLTYQQQPIDPNQVFLIATNNYRAYTGIFPGTGENSVKFNSPDDLRVILSAYITNTTKKAGMVNVTVDNNWQIAPIISDKKLDIRFESSPTDEAKAYIEKNSLYPINFIEKDELGFGVYRLDLQSPINAKTKNQK</sequence>
<feature type="domain" description="5'-Nucleotidase C-terminal" evidence="18">
    <location>
        <begin position="371"/>
        <end position="549"/>
    </location>
</feature>
<dbReference type="InterPro" id="IPR006179">
    <property type="entry name" value="5_nucleotidase/apyrase"/>
</dbReference>
<dbReference type="GO" id="GO:0008254">
    <property type="term" value="F:3'-nucleotidase activity"/>
    <property type="evidence" value="ECO:0007669"/>
    <property type="project" value="UniProtKB-EC"/>
</dbReference>
<evidence type="ECO:0000256" key="2">
    <source>
        <dbReference type="ARBA" id="ARBA00001730"/>
    </source>
</evidence>
<proteinExistence type="inferred from homology"/>
<dbReference type="InterPro" id="IPR006294">
    <property type="entry name" value="Cyc_nuc_PDE_nucleotidase"/>
</dbReference>
<dbReference type="EMBL" id="NARP01000010">
    <property type="protein sequence ID" value="OTQ00227.1"/>
    <property type="molecule type" value="Genomic_DNA"/>
</dbReference>
<dbReference type="GO" id="GO:0046872">
    <property type="term" value="F:metal ion binding"/>
    <property type="evidence" value="ECO:0007669"/>
    <property type="project" value="UniProtKB-KW"/>
</dbReference>
<evidence type="ECO:0000256" key="3">
    <source>
        <dbReference type="ARBA" id="ARBA00001968"/>
    </source>
</evidence>
<evidence type="ECO:0000256" key="6">
    <source>
        <dbReference type="ARBA" id="ARBA00012364"/>
    </source>
</evidence>
<dbReference type="InterPro" id="IPR036907">
    <property type="entry name" value="5'-Nucleotdase_C_sf"/>
</dbReference>
<keyword evidence="11 16" id="KW-0547">Nucleotide-binding</keyword>
<keyword evidence="13 16" id="KW-0378">Hydrolase</keyword>
<dbReference type="PROSITE" id="PS00786">
    <property type="entry name" value="5_NUCLEOTIDASE_2"/>
    <property type="match status" value="1"/>
</dbReference>
<evidence type="ECO:0000256" key="7">
    <source>
        <dbReference type="ARBA" id="ARBA00012642"/>
    </source>
</evidence>
<dbReference type="InterPro" id="IPR004843">
    <property type="entry name" value="Calcineurin-like_PHP"/>
</dbReference>
<dbReference type="EC" id="3.1.4.16" evidence="6"/>
<dbReference type="PROSITE" id="PS00785">
    <property type="entry name" value="5_NUCLEOTIDASE_1"/>
    <property type="match status" value="1"/>
</dbReference>
<organism evidence="19 22">
    <name type="scientific">Gilliamella apicola</name>
    <dbReference type="NCBI Taxonomy" id="1196095"/>
    <lineage>
        <taxon>Bacteria</taxon>
        <taxon>Pseudomonadati</taxon>
        <taxon>Pseudomonadota</taxon>
        <taxon>Gammaproteobacteria</taxon>
        <taxon>Orbales</taxon>
        <taxon>Orbaceae</taxon>
        <taxon>Gilliamella</taxon>
    </lineage>
</organism>
<evidence type="ECO:0000313" key="19">
    <source>
        <dbReference type="EMBL" id="OTQ00227.1"/>
    </source>
</evidence>
<keyword evidence="9" id="KW-0479">Metal-binding</keyword>
<evidence type="ECO:0000256" key="5">
    <source>
        <dbReference type="ARBA" id="ARBA00006654"/>
    </source>
</evidence>
<evidence type="ECO:0000313" key="22">
    <source>
        <dbReference type="Proteomes" id="UP000194977"/>
    </source>
</evidence>
<evidence type="ECO:0000256" key="15">
    <source>
        <dbReference type="ARBA" id="ARBA00056111"/>
    </source>
</evidence>
<dbReference type="InterPro" id="IPR008334">
    <property type="entry name" value="5'-Nucleotdase_C"/>
</dbReference>
<evidence type="ECO:0000256" key="16">
    <source>
        <dbReference type="RuleBase" id="RU362119"/>
    </source>
</evidence>
<dbReference type="NCBIfam" id="TIGR01390">
    <property type="entry name" value="CycNucDiestase"/>
    <property type="match status" value="1"/>
</dbReference>
<dbReference type="Gene3D" id="3.90.780.10">
    <property type="entry name" value="5'-Nucleotidase, C-terminal domain"/>
    <property type="match status" value="1"/>
</dbReference>
<evidence type="ECO:0000256" key="4">
    <source>
        <dbReference type="ARBA" id="ARBA00004418"/>
    </source>
</evidence>
<dbReference type="EMBL" id="NART01000064">
    <property type="protein sequence ID" value="OTQ08835.1"/>
    <property type="molecule type" value="Genomic_DNA"/>
</dbReference>
<comment type="cofactor">
    <cofactor evidence="3">
        <name>a divalent metal cation</name>
        <dbReference type="ChEBI" id="CHEBI:60240"/>
    </cofactor>
</comment>
<comment type="catalytic activity">
    <reaction evidence="2">
        <text>a nucleoside 2',3'-cyclic phosphate + H2O = a nucleoside 3'-phosphate + H(+)</text>
        <dbReference type="Rhea" id="RHEA:19621"/>
        <dbReference type="ChEBI" id="CHEBI:15377"/>
        <dbReference type="ChEBI" id="CHEBI:15378"/>
        <dbReference type="ChEBI" id="CHEBI:66949"/>
        <dbReference type="ChEBI" id="CHEBI:66954"/>
        <dbReference type="EC" id="3.1.4.16"/>
    </reaction>
</comment>
<evidence type="ECO:0000256" key="12">
    <source>
        <dbReference type="ARBA" id="ARBA00022764"/>
    </source>
</evidence>
<dbReference type="InterPro" id="IPR029052">
    <property type="entry name" value="Metallo-depent_PP-like"/>
</dbReference>
<evidence type="ECO:0000259" key="17">
    <source>
        <dbReference type="Pfam" id="PF00149"/>
    </source>
</evidence>